<dbReference type="GO" id="GO:0031177">
    <property type="term" value="F:phosphopantetheine binding"/>
    <property type="evidence" value="ECO:0007669"/>
    <property type="project" value="InterPro"/>
</dbReference>
<dbReference type="PROSITE" id="PS50075">
    <property type="entry name" value="CARRIER"/>
    <property type="match status" value="1"/>
</dbReference>
<dbReference type="GO" id="GO:0017000">
    <property type="term" value="P:antibiotic biosynthetic process"/>
    <property type="evidence" value="ECO:0007669"/>
    <property type="project" value="UniProtKB-ARBA"/>
</dbReference>
<dbReference type="Gene3D" id="3.40.50.720">
    <property type="entry name" value="NAD(P)-binding Rossmann-like Domain"/>
    <property type="match status" value="1"/>
</dbReference>
<organism evidence="6 7">
    <name type="scientific">Streptomyces yokosukanensis</name>
    <dbReference type="NCBI Taxonomy" id="67386"/>
    <lineage>
        <taxon>Bacteria</taxon>
        <taxon>Bacillati</taxon>
        <taxon>Actinomycetota</taxon>
        <taxon>Actinomycetes</taxon>
        <taxon>Kitasatosporales</taxon>
        <taxon>Streptomycetaceae</taxon>
        <taxon>Streptomyces</taxon>
    </lineage>
</organism>
<dbReference type="InterPro" id="IPR036736">
    <property type="entry name" value="ACP-like_sf"/>
</dbReference>
<keyword evidence="3" id="KW-0808">Transferase</keyword>
<name>A0A117PZF6_9ACTN</name>
<proteinExistence type="predicted"/>
<gene>
    <name evidence="6" type="ORF">AQI95_34950</name>
</gene>
<dbReference type="RefSeq" id="WP_208614338.1">
    <property type="nucleotide sequence ID" value="NZ_KQ948223.1"/>
</dbReference>
<evidence type="ECO:0000256" key="2">
    <source>
        <dbReference type="ARBA" id="ARBA00022553"/>
    </source>
</evidence>
<evidence type="ECO:0000313" key="7">
    <source>
        <dbReference type="Proteomes" id="UP000053127"/>
    </source>
</evidence>
<dbReference type="SUPFAM" id="SSF47336">
    <property type="entry name" value="ACP-like"/>
    <property type="match status" value="1"/>
</dbReference>
<dbReference type="FunFam" id="1.10.1200.10:FF:000007">
    <property type="entry name" value="Probable polyketide synthase pks17"/>
    <property type="match status" value="1"/>
</dbReference>
<evidence type="ECO:0000256" key="4">
    <source>
        <dbReference type="ARBA" id="ARBA00023268"/>
    </source>
</evidence>
<evidence type="ECO:0000313" key="6">
    <source>
        <dbReference type="EMBL" id="KUN00492.1"/>
    </source>
</evidence>
<comment type="caution">
    <text evidence="6">The sequence shown here is derived from an EMBL/GenBank/DDBJ whole genome shotgun (WGS) entry which is preliminary data.</text>
</comment>
<feature type="non-terminal residue" evidence="6">
    <location>
        <position position="1"/>
    </location>
</feature>
<evidence type="ECO:0000259" key="5">
    <source>
        <dbReference type="PROSITE" id="PS50075"/>
    </source>
</evidence>
<dbReference type="PANTHER" id="PTHR43775:SF51">
    <property type="entry name" value="INACTIVE PHENOLPHTHIOCEROL SYNTHESIS POLYKETIDE SYNTHASE TYPE I PKS1-RELATED"/>
    <property type="match status" value="1"/>
</dbReference>
<dbReference type="STRING" id="67386.AQI95_34950"/>
<dbReference type="PANTHER" id="PTHR43775">
    <property type="entry name" value="FATTY ACID SYNTHASE"/>
    <property type="match status" value="1"/>
</dbReference>
<protein>
    <recommendedName>
        <fullName evidence="5">Carrier domain-containing protein</fullName>
    </recommendedName>
</protein>
<dbReference type="InterPro" id="IPR020806">
    <property type="entry name" value="PKS_PP-bd"/>
</dbReference>
<dbReference type="GO" id="GO:0004312">
    <property type="term" value="F:fatty acid synthase activity"/>
    <property type="evidence" value="ECO:0007669"/>
    <property type="project" value="TreeGrafter"/>
</dbReference>
<dbReference type="Pfam" id="PF00550">
    <property type="entry name" value="PP-binding"/>
    <property type="match status" value="1"/>
</dbReference>
<reference evidence="6 7" key="1">
    <citation type="submission" date="2015-10" db="EMBL/GenBank/DDBJ databases">
        <title>Draft genome sequence of Streptomyces yokosukanensis DSM 40224, type strain for the species Streptomyces yokosukanensis.</title>
        <authorList>
            <person name="Ruckert C."/>
            <person name="Winkler A."/>
            <person name="Kalinowski J."/>
            <person name="Kampfer P."/>
            <person name="Glaeser S."/>
        </authorList>
    </citation>
    <scope>NUCLEOTIDE SEQUENCE [LARGE SCALE GENOMIC DNA]</scope>
    <source>
        <strain evidence="6 7">DSM 40224</strain>
    </source>
</reference>
<evidence type="ECO:0000256" key="3">
    <source>
        <dbReference type="ARBA" id="ARBA00022679"/>
    </source>
</evidence>
<dbReference type="Gene3D" id="1.10.1200.10">
    <property type="entry name" value="ACP-like"/>
    <property type="match status" value="1"/>
</dbReference>
<dbReference type="GO" id="GO:0006633">
    <property type="term" value="P:fatty acid biosynthetic process"/>
    <property type="evidence" value="ECO:0007669"/>
    <property type="project" value="TreeGrafter"/>
</dbReference>
<keyword evidence="2" id="KW-0597">Phosphoprotein</keyword>
<dbReference type="InterPro" id="IPR050091">
    <property type="entry name" value="PKS_NRPS_Biosynth_Enz"/>
</dbReference>
<dbReference type="SMART" id="SM00823">
    <property type="entry name" value="PKS_PP"/>
    <property type="match status" value="1"/>
</dbReference>
<dbReference type="Proteomes" id="UP000053127">
    <property type="component" value="Unassembled WGS sequence"/>
</dbReference>
<dbReference type="AlphaFoldDB" id="A0A117PZF6"/>
<dbReference type="PROSITE" id="PS00012">
    <property type="entry name" value="PHOSPHOPANTETHEINE"/>
    <property type="match status" value="1"/>
</dbReference>
<keyword evidence="7" id="KW-1185">Reference proteome</keyword>
<dbReference type="InterPro" id="IPR009081">
    <property type="entry name" value="PP-bd_ACP"/>
</dbReference>
<sequence length="188" mass="19805">DTDDLTKARMNRRGGLQAITPAEGMELFDAAVVSGRAQLVPAKLDLRSLRTRAVAGGGVPHLLRGLVRAGRQQAHAAGPGETGQALAERLAGLSGAEQAKVLLDLVQAQVAAVLGHGATYRIDADQGLFEVGFDSLTSIELRNRLRDITERKLSPNLVFDYPTAGMLATHLHGLLCGEQAAQPVALSV</sequence>
<dbReference type="EMBL" id="LMWN01000049">
    <property type="protein sequence ID" value="KUN00492.1"/>
    <property type="molecule type" value="Genomic_DNA"/>
</dbReference>
<accession>A0A117PZF6</accession>
<dbReference type="InterPro" id="IPR006162">
    <property type="entry name" value="Ppantetheine_attach_site"/>
</dbReference>
<feature type="domain" description="Carrier" evidence="5">
    <location>
        <begin position="100"/>
        <end position="175"/>
    </location>
</feature>
<evidence type="ECO:0000256" key="1">
    <source>
        <dbReference type="ARBA" id="ARBA00022450"/>
    </source>
</evidence>
<keyword evidence="4" id="KW-0511">Multifunctional enzyme</keyword>
<keyword evidence="1" id="KW-0596">Phosphopantetheine</keyword>